<organism evidence="17 18">
    <name type="scientific">Dactylosporangium darangshiense</name>
    <dbReference type="NCBI Taxonomy" id="579108"/>
    <lineage>
        <taxon>Bacteria</taxon>
        <taxon>Bacillati</taxon>
        <taxon>Actinomycetota</taxon>
        <taxon>Actinomycetes</taxon>
        <taxon>Micromonosporales</taxon>
        <taxon>Micromonosporaceae</taxon>
        <taxon>Dactylosporangium</taxon>
    </lineage>
</organism>
<name>A0ABP8D6V0_9ACTN</name>
<keyword evidence="11 14" id="KW-1133">Transmembrane helix</keyword>
<keyword evidence="18" id="KW-1185">Reference proteome</keyword>
<evidence type="ECO:0000256" key="9">
    <source>
        <dbReference type="ARBA" id="ARBA00022824"/>
    </source>
</evidence>
<feature type="domain" description="Glycosyltransferase 2-like" evidence="15">
    <location>
        <begin position="23"/>
        <end position="189"/>
    </location>
</feature>
<evidence type="ECO:0000256" key="11">
    <source>
        <dbReference type="ARBA" id="ARBA00022989"/>
    </source>
</evidence>
<dbReference type="Pfam" id="PF04138">
    <property type="entry name" value="GtrA_DPMS_TM"/>
    <property type="match status" value="1"/>
</dbReference>
<evidence type="ECO:0000256" key="5">
    <source>
        <dbReference type="ARBA" id="ARBA00012583"/>
    </source>
</evidence>
<feature type="transmembrane region" description="Helical" evidence="14">
    <location>
        <begin position="347"/>
        <end position="369"/>
    </location>
</feature>
<evidence type="ECO:0000259" key="16">
    <source>
        <dbReference type="Pfam" id="PF04138"/>
    </source>
</evidence>
<feature type="transmembrane region" description="Helical" evidence="14">
    <location>
        <begin position="281"/>
        <end position="302"/>
    </location>
</feature>
<dbReference type="CDD" id="cd04188">
    <property type="entry name" value="DPG_synthase"/>
    <property type="match status" value="1"/>
</dbReference>
<evidence type="ECO:0000256" key="10">
    <source>
        <dbReference type="ARBA" id="ARBA00022968"/>
    </source>
</evidence>
<keyword evidence="12 14" id="KW-0472">Membrane</keyword>
<dbReference type="SUPFAM" id="SSF53448">
    <property type="entry name" value="Nucleotide-diphospho-sugar transferases"/>
    <property type="match status" value="1"/>
</dbReference>
<dbReference type="InterPro" id="IPR007267">
    <property type="entry name" value="GtrA_DPMS_TM"/>
</dbReference>
<comment type="caution">
    <text evidence="17">The sequence shown here is derived from an EMBL/GenBank/DDBJ whole genome shotgun (WGS) entry which is preliminary data.</text>
</comment>
<comment type="similarity">
    <text evidence="4">Belongs to the glycosyltransferase 2 family.</text>
</comment>
<dbReference type="InterPro" id="IPR035518">
    <property type="entry name" value="DPG_synthase"/>
</dbReference>
<protein>
    <recommendedName>
        <fullName evidence="5">dolichyl-phosphate beta-glucosyltransferase</fullName>
        <ecNumber evidence="5">2.4.1.117</ecNumber>
    </recommendedName>
</protein>
<dbReference type="EMBL" id="BAABAT010000006">
    <property type="protein sequence ID" value="GAA4248859.1"/>
    <property type="molecule type" value="Genomic_DNA"/>
</dbReference>
<keyword evidence="10" id="KW-0735">Signal-anchor</keyword>
<dbReference type="Gene3D" id="3.90.550.10">
    <property type="entry name" value="Spore Coat Polysaccharide Biosynthesis Protein SpsA, Chain A"/>
    <property type="match status" value="1"/>
</dbReference>
<keyword evidence="7" id="KW-0808">Transferase</keyword>
<evidence type="ECO:0000256" key="4">
    <source>
        <dbReference type="ARBA" id="ARBA00006739"/>
    </source>
</evidence>
<evidence type="ECO:0000256" key="3">
    <source>
        <dbReference type="ARBA" id="ARBA00004922"/>
    </source>
</evidence>
<evidence type="ECO:0000256" key="12">
    <source>
        <dbReference type="ARBA" id="ARBA00023136"/>
    </source>
</evidence>
<dbReference type="RefSeq" id="WP_345126612.1">
    <property type="nucleotide sequence ID" value="NZ_BAABAT010000006.1"/>
</dbReference>
<feature type="transmembrane region" description="Helical" evidence="14">
    <location>
        <begin position="375"/>
        <end position="395"/>
    </location>
</feature>
<dbReference type="InterPro" id="IPR029044">
    <property type="entry name" value="Nucleotide-diphossugar_trans"/>
</dbReference>
<dbReference type="Proteomes" id="UP001500620">
    <property type="component" value="Unassembled WGS sequence"/>
</dbReference>
<evidence type="ECO:0000256" key="8">
    <source>
        <dbReference type="ARBA" id="ARBA00022692"/>
    </source>
</evidence>
<accession>A0ABP8D6V0</accession>
<keyword evidence="9" id="KW-0256">Endoplasmic reticulum</keyword>
<dbReference type="InterPro" id="IPR001173">
    <property type="entry name" value="Glyco_trans_2-like"/>
</dbReference>
<evidence type="ECO:0000256" key="13">
    <source>
        <dbReference type="ARBA" id="ARBA00045097"/>
    </source>
</evidence>
<dbReference type="EC" id="2.4.1.117" evidence="5"/>
<evidence type="ECO:0000259" key="15">
    <source>
        <dbReference type="Pfam" id="PF00535"/>
    </source>
</evidence>
<evidence type="ECO:0000256" key="7">
    <source>
        <dbReference type="ARBA" id="ARBA00022679"/>
    </source>
</evidence>
<evidence type="ECO:0000313" key="17">
    <source>
        <dbReference type="EMBL" id="GAA4248859.1"/>
    </source>
</evidence>
<keyword evidence="8 14" id="KW-0812">Transmembrane</keyword>
<evidence type="ECO:0000256" key="14">
    <source>
        <dbReference type="SAM" id="Phobius"/>
    </source>
</evidence>
<dbReference type="Pfam" id="PF00535">
    <property type="entry name" value="Glycos_transf_2"/>
    <property type="match status" value="1"/>
</dbReference>
<dbReference type="PANTHER" id="PTHR10859:SF91">
    <property type="entry name" value="DOLICHYL-PHOSPHATE BETA-GLUCOSYLTRANSFERASE"/>
    <property type="match status" value="1"/>
</dbReference>
<comment type="pathway">
    <text evidence="3">Protein modification; protein glycosylation.</text>
</comment>
<feature type="domain" description="GtrA/DPMS transmembrane" evidence="16">
    <location>
        <begin position="283"/>
        <end position="401"/>
    </location>
</feature>
<dbReference type="PANTHER" id="PTHR10859">
    <property type="entry name" value="GLYCOSYL TRANSFERASE"/>
    <property type="match status" value="1"/>
</dbReference>
<reference evidence="18" key="1">
    <citation type="journal article" date="2019" name="Int. J. Syst. Evol. Microbiol.">
        <title>The Global Catalogue of Microorganisms (GCM) 10K type strain sequencing project: providing services to taxonomists for standard genome sequencing and annotation.</title>
        <authorList>
            <consortium name="The Broad Institute Genomics Platform"/>
            <consortium name="The Broad Institute Genome Sequencing Center for Infectious Disease"/>
            <person name="Wu L."/>
            <person name="Ma J."/>
        </authorList>
    </citation>
    <scope>NUCLEOTIDE SEQUENCE [LARGE SCALE GENOMIC DNA]</scope>
    <source>
        <strain evidence="18">JCM 17441</strain>
    </source>
</reference>
<gene>
    <name evidence="17" type="ORF">GCM10022255_030570</name>
</gene>
<keyword evidence="6" id="KW-0328">Glycosyltransferase</keyword>
<sequence>MSTETLPRADGPGRRATGAVLDVVIPVYNEEADLGPCVRRLHRHLSESFPYPFRITVADNASTDATPAVAAALSVELPGVEVLRMAEKGRGRALKRAWSASDAPVLAYMDVDLSTDLNALLPLVAPLLSGHSDVSIGSRLARGSRVVRGPKREFISRSYNRILRTALSARFSDAQCGFKAIRRDVAEQLLPMVEDTGWFFDTELLVLAQRAGLRIHEVPVDWIDDPDSRVDIVATALADLRGIARLGRALFTGRLPLAALRNRFGRAPLVEGVPAGMLPQLLRFGGIGILSTVAFLALFALLRPATGAQAANFIALLSTAVANTALNRRLTFAIRGAEGAVRHQVQGLLLFVLGWALNAAALALLNVAAPAHSHWAELSVLLLANAVTTLLRFVLMRVWVFRRV</sequence>
<evidence type="ECO:0000256" key="1">
    <source>
        <dbReference type="ARBA" id="ARBA00004141"/>
    </source>
</evidence>
<evidence type="ECO:0000313" key="18">
    <source>
        <dbReference type="Proteomes" id="UP001500620"/>
    </source>
</evidence>
<comment type="catalytic activity">
    <reaction evidence="13">
        <text>a di-trans,poly-cis-dolichyl phosphate + UDP-alpha-D-glucose = a di-trans,poly-cis-dolichyl beta-D-glucosyl phosphate + UDP</text>
        <dbReference type="Rhea" id="RHEA:15401"/>
        <dbReference type="Rhea" id="RHEA-COMP:19498"/>
        <dbReference type="Rhea" id="RHEA-COMP:19502"/>
        <dbReference type="ChEBI" id="CHEBI:57525"/>
        <dbReference type="ChEBI" id="CHEBI:57683"/>
        <dbReference type="ChEBI" id="CHEBI:58223"/>
        <dbReference type="ChEBI" id="CHEBI:58885"/>
        <dbReference type="EC" id="2.4.1.117"/>
    </reaction>
    <physiologicalReaction direction="left-to-right" evidence="13">
        <dbReference type="Rhea" id="RHEA:15402"/>
    </physiologicalReaction>
</comment>
<comment type="subcellular location">
    <subcellularLocation>
        <location evidence="2">Endoplasmic reticulum membrane</location>
        <topology evidence="2">Single-pass membrane protein</topology>
    </subcellularLocation>
    <subcellularLocation>
        <location evidence="1">Membrane</location>
        <topology evidence="1">Multi-pass membrane protein</topology>
    </subcellularLocation>
</comment>
<evidence type="ECO:0000256" key="2">
    <source>
        <dbReference type="ARBA" id="ARBA00004389"/>
    </source>
</evidence>
<evidence type="ECO:0000256" key="6">
    <source>
        <dbReference type="ARBA" id="ARBA00022676"/>
    </source>
</evidence>
<proteinExistence type="inferred from homology"/>